<dbReference type="GO" id="GO:0004860">
    <property type="term" value="F:protein kinase inhibitor activity"/>
    <property type="evidence" value="ECO:0007669"/>
    <property type="project" value="TreeGrafter"/>
</dbReference>
<feature type="compositionally biased region" description="Basic and acidic residues" evidence="4">
    <location>
        <begin position="1013"/>
        <end position="1028"/>
    </location>
</feature>
<comment type="similarity">
    <text evidence="1">Belongs to the SH3BP5 family.</text>
</comment>
<evidence type="ECO:0000256" key="4">
    <source>
        <dbReference type="SAM" id="MobiDB-lite"/>
    </source>
</evidence>
<feature type="region of interest" description="Disordered" evidence="4">
    <location>
        <begin position="374"/>
        <end position="406"/>
    </location>
</feature>
<evidence type="ECO:0000313" key="6">
    <source>
        <dbReference type="Proteomes" id="UP001497497"/>
    </source>
</evidence>
<feature type="region of interest" description="Disordered" evidence="4">
    <location>
        <begin position="672"/>
        <end position="691"/>
    </location>
</feature>
<proteinExistence type="inferred from homology"/>
<feature type="compositionally biased region" description="Polar residues" evidence="4">
    <location>
        <begin position="747"/>
        <end position="766"/>
    </location>
</feature>
<feature type="compositionally biased region" description="Basic and acidic residues" evidence="4">
    <location>
        <begin position="471"/>
        <end position="488"/>
    </location>
</feature>
<feature type="compositionally biased region" description="Low complexity" evidence="4">
    <location>
        <begin position="640"/>
        <end position="653"/>
    </location>
</feature>
<feature type="compositionally biased region" description="Polar residues" evidence="4">
    <location>
        <begin position="489"/>
        <end position="499"/>
    </location>
</feature>
<dbReference type="InterPro" id="IPR007940">
    <property type="entry name" value="SH3BP5"/>
</dbReference>
<dbReference type="PANTHER" id="PTHR19423">
    <property type="entry name" value="SH3 DOMAIN-BINDING PROTEIN 5"/>
    <property type="match status" value="1"/>
</dbReference>
<evidence type="ECO:0008006" key="7">
    <source>
        <dbReference type="Google" id="ProtNLM"/>
    </source>
</evidence>
<dbReference type="EMBL" id="CAXITT010000277">
    <property type="protein sequence ID" value="CAL1537820.1"/>
    <property type="molecule type" value="Genomic_DNA"/>
</dbReference>
<name>A0AAV2HVU3_LYMST</name>
<feature type="region of interest" description="Disordered" evidence="4">
    <location>
        <begin position="872"/>
        <end position="1051"/>
    </location>
</feature>
<feature type="region of interest" description="Disordered" evidence="4">
    <location>
        <begin position="269"/>
        <end position="313"/>
    </location>
</feature>
<dbReference type="Proteomes" id="UP001497497">
    <property type="component" value="Unassembled WGS sequence"/>
</dbReference>
<dbReference type="Pfam" id="PF05276">
    <property type="entry name" value="SH3BP5"/>
    <property type="match status" value="1"/>
</dbReference>
<evidence type="ECO:0000256" key="1">
    <source>
        <dbReference type="ARBA" id="ARBA00007796"/>
    </source>
</evidence>
<feature type="region of interest" description="Disordered" evidence="4">
    <location>
        <begin position="590"/>
        <end position="653"/>
    </location>
</feature>
<feature type="compositionally biased region" description="Polar residues" evidence="4">
    <location>
        <begin position="960"/>
        <end position="981"/>
    </location>
</feature>
<evidence type="ECO:0000256" key="2">
    <source>
        <dbReference type="ARBA" id="ARBA00023054"/>
    </source>
</evidence>
<dbReference type="GO" id="GO:0035556">
    <property type="term" value="P:intracellular signal transduction"/>
    <property type="evidence" value="ECO:0007669"/>
    <property type="project" value="InterPro"/>
</dbReference>
<dbReference type="AlphaFoldDB" id="A0AAV2HVU3"/>
<evidence type="ECO:0000313" key="5">
    <source>
        <dbReference type="EMBL" id="CAL1537820.1"/>
    </source>
</evidence>
<feature type="compositionally biased region" description="Polar residues" evidence="4">
    <location>
        <begin position="590"/>
        <end position="613"/>
    </location>
</feature>
<dbReference type="GO" id="GO:0005737">
    <property type="term" value="C:cytoplasm"/>
    <property type="evidence" value="ECO:0007669"/>
    <property type="project" value="TreeGrafter"/>
</dbReference>
<feature type="compositionally biased region" description="Polar residues" evidence="4">
    <location>
        <begin position="792"/>
        <end position="802"/>
    </location>
</feature>
<evidence type="ECO:0000256" key="3">
    <source>
        <dbReference type="SAM" id="Coils"/>
    </source>
</evidence>
<keyword evidence="6" id="KW-1185">Reference proteome</keyword>
<feature type="region of interest" description="Disordered" evidence="4">
    <location>
        <begin position="1"/>
        <end position="39"/>
    </location>
</feature>
<feature type="coiled-coil region" evidence="3">
    <location>
        <begin position="43"/>
        <end position="70"/>
    </location>
</feature>
<sequence length="1051" mass="115816">MSDSYISQSPPSHYIHHHHHHIRRHRTPSGGEEHEEEELDPRIQIELEKLNRASEEINRLELELDDARAAFRTVLSDSTQRLNGLAKKLGACVDKARPYYDARMRLKEAHLESQKAALRFERACSMHEAAKEMVQLAEEGYKRREQDLDPTWQEMLNHATMKVNDAERERIESEAFHQQTTLNFKHREEEVQKLQKDLKRNITKSKPYFEMKAKFNQVMEEHKRAVSRLEEDVASSKALYSQALRSLEAISDDIHRQRLERRQKLELGVRGAGVGAESPSPPPSWEKGSNIEGSASSHTFHRDVDSGPRGKTSRSFETVLNVSHLNSKPTGIVCHEPAFRKKTSITESLLKDGIFKPDPLDVVVFKTVLSDCRESSPGLKDMSAPPGHHSDTSQTHGTGQDSNLPCVIYPNRTRSSSYRAAIEMSGGTSQGGPGWSRSDSIVEGLEDNENANVGAPVAENLKPLSFEVHDSAKRQHEFHKSSSMDKESNASTLSCSPSGSHIRDMELSQSSVRRAQEWVNKSPVPQQRSFVKSKSLIDASCSSLSVDQSPNQELSSSLTSDLMRAMTRKPTYEIHWPPVLQPPSLHTLSISTLSGVPTSDGSPDTTCQPSSPTLHRKSPKLQGLILRVDPAGLNSSSGHSPINTSSNSATSSIELSPKPMITTQQLGYFVDKSGHPLATSQPSQTPVPRPPTSLITQHLNKVMNVAKVSSYSSKTAPSTLSASYTISNHSSNNHHSPTWNPPPTHVQPPSASLRHQLTSPTPSSPSADRISSGRSDTMSVSSNRGAFLKPPSDSSDTESIASTGPMLDDDQVELINMDFSENSIITESNDDSHCYEDRSAITRGHWSRLSLPPRLSYLEGFLERARMFTGEACEKSDPSSQQDDMDMSESSTNGSHSCQDKSDVEDIEDIIPQPGTSHGGLDHKAALLSPMPNDCSDDPTGGGSPILQEDEEKASAKSPEVTSGLDNSSVNNNSMQVTVTLSLPPEQAHGPNSNQNAQIKPVVSSLRMQLENAKIDDNDKTQEEKLTDQDVSSTKTDVSLENDWDKSEYFV</sequence>
<feature type="compositionally biased region" description="Polar residues" evidence="4">
    <location>
        <begin position="392"/>
        <end position="403"/>
    </location>
</feature>
<accession>A0AAV2HVU3</accession>
<feature type="compositionally biased region" description="Basic residues" evidence="4">
    <location>
        <begin position="14"/>
        <end position="27"/>
    </location>
</feature>
<reference evidence="5 6" key="1">
    <citation type="submission" date="2024-04" db="EMBL/GenBank/DDBJ databases">
        <authorList>
            <consortium name="Genoscope - CEA"/>
            <person name="William W."/>
        </authorList>
    </citation>
    <scope>NUCLEOTIDE SEQUENCE [LARGE SCALE GENOMIC DNA]</scope>
</reference>
<comment type="caution">
    <text evidence="5">The sequence shown here is derived from an EMBL/GenBank/DDBJ whole genome shotgun (WGS) entry which is preliminary data.</text>
</comment>
<feature type="region of interest" description="Disordered" evidence="4">
    <location>
        <begin position="471"/>
        <end position="509"/>
    </location>
</feature>
<gene>
    <name evidence="5" type="ORF">GSLYS_00011722001</name>
</gene>
<organism evidence="5 6">
    <name type="scientific">Lymnaea stagnalis</name>
    <name type="common">Great pond snail</name>
    <name type="synonym">Helix stagnalis</name>
    <dbReference type="NCBI Taxonomy" id="6523"/>
    <lineage>
        <taxon>Eukaryota</taxon>
        <taxon>Metazoa</taxon>
        <taxon>Spiralia</taxon>
        <taxon>Lophotrochozoa</taxon>
        <taxon>Mollusca</taxon>
        <taxon>Gastropoda</taxon>
        <taxon>Heterobranchia</taxon>
        <taxon>Euthyneura</taxon>
        <taxon>Panpulmonata</taxon>
        <taxon>Hygrophila</taxon>
        <taxon>Lymnaeoidea</taxon>
        <taxon>Lymnaeidae</taxon>
        <taxon>Lymnaea</taxon>
    </lineage>
</organism>
<feature type="compositionally biased region" description="Polar residues" evidence="4">
    <location>
        <begin position="1029"/>
        <end position="1039"/>
    </location>
</feature>
<feature type="coiled-coil region" evidence="3">
    <location>
        <begin position="212"/>
        <end position="239"/>
    </location>
</feature>
<protein>
    <recommendedName>
        <fullName evidence="7">SH3 domain-binding protein 5-like</fullName>
    </recommendedName>
</protein>
<feature type="region of interest" description="Disordered" evidence="4">
    <location>
        <begin position="722"/>
        <end position="809"/>
    </location>
</feature>
<feature type="compositionally biased region" description="Low complexity" evidence="4">
    <location>
        <begin position="727"/>
        <end position="738"/>
    </location>
</feature>
<keyword evidence="2 3" id="KW-0175">Coiled coil</keyword>
<feature type="compositionally biased region" description="Polar residues" evidence="4">
    <location>
        <begin position="1"/>
        <end position="11"/>
    </location>
</feature>
<feature type="compositionally biased region" description="Polar residues" evidence="4">
    <location>
        <begin position="772"/>
        <end position="784"/>
    </location>
</feature>
<dbReference type="PANTHER" id="PTHR19423:SF1">
    <property type="entry name" value="SH3 DOMAIN-BINDING PROTEIN 5"/>
    <property type="match status" value="1"/>
</dbReference>